<name>A0A075RHE9_BRELA</name>
<dbReference type="RefSeq" id="WP_003334325.1">
    <property type="nucleotide sequence ID" value="NZ_CP007806.1"/>
</dbReference>
<evidence type="ECO:0000313" key="6">
    <source>
        <dbReference type="EMBL" id="AIG28630.1"/>
    </source>
</evidence>
<dbReference type="Gene3D" id="3.90.1150.10">
    <property type="entry name" value="Aspartate Aminotransferase, domain 1"/>
    <property type="match status" value="1"/>
</dbReference>
<dbReference type="STRING" id="1042163.BRLA_c043660"/>
<dbReference type="Gene3D" id="3.40.640.10">
    <property type="entry name" value="Type I PLP-dependent aspartate aminotransferase-like (Major domain)"/>
    <property type="match status" value="1"/>
</dbReference>
<evidence type="ECO:0000313" key="7">
    <source>
        <dbReference type="Proteomes" id="UP000005850"/>
    </source>
</evidence>
<dbReference type="FunFam" id="3.40.640.10:FF:000089">
    <property type="entry name" value="Aminotransferase, DegT/DnrJ/EryC1/StrS family"/>
    <property type="match status" value="1"/>
</dbReference>
<dbReference type="GO" id="GO:0008483">
    <property type="term" value="F:transaminase activity"/>
    <property type="evidence" value="ECO:0007669"/>
    <property type="project" value="UniProtKB-KW"/>
</dbReference>
<evidence type="ECO:0000256" key="1">
    <source>
        <dbReference type="ARBA" id="ARBA00022898"/>
    </source>
</evidence>
<dbReference type="GO" id="GO:0000271">
    <property type="term" value="P:polysaccharide biosynthetic process"/>
    <property type="evidence" value="ECO:0007669"/>
    <property type="project" value="TreeGrafter"/>
</dbReference>
<keyword evidence="1 4" id="KW-0663">Pyridoxal phosphate</keyword>
<keyword evidence="6" id="KW-0032">Aminotransferase</keyword>
<dbReference type="EMBL" id="CP007806">
    <property type="protein sequence ID" value="AIG28630.1"/>
    <property type="molecule type" value="Genomic_DNA"/>
</dbReference>
<comment type="similarity">
    <text evidence="2 5">Belongs to the DegT/DnrJ/EryC1 family.</text>
</comment>
<dbReference type="EC" id="2.6.1.90" evidence="6"/>
<dbReference type="AlphaFoldDB" id="A0A075RHE9"/>
<evidence type="ECO:0000256" key="3">
    <source>
        <dbReference type="PIRSR" id="PIRSR000390-1"/>
    </source>
</evidence>
<dbReference type="PANTHER" id="PTHR30244:SF36">
    <property type="entry name" value="3-OXO-GLUCOSE-6-PHOSPHATE:GLUTAMATE AMINOTRANSFERASE"/>
    <property type="match status" value="1"/>
</dbReference>
<protein>
    <submittedName>
        <fullName evidence="6">dTDP-3-amino-3,6-dideoxy-alpha-D-galactopyranose transaminase</fullName>
        <ecNumber evidence="6">2.6.1.90</ecNumber>
    </submittedName>
</protein>
<evidence type="ECO:0000256" key="5">
    <source>
        <dbReference type="RuleBase" id="RU004508"/>
    </source>
</evidence>
<evidence type="ECO:0000256" key="2">
    <source>
        <dbReference type="ARBA" id="ARBA00037999"/>
    </source>
</evidence>
<organism evidence="6 7">
    <name type="scientific">Brevibacillus laterosporus LMG 15441</name>
    <dbReference type="NCBI Taxonomy" id="1042163"/>
    <lineage>
        <taxon>Bacteria</taxon>
        <taxon>Bacillati</taxon>
        <taxon>Bacillota</taxon>
        <taxon>Bacilli</taxon>
        <taxon>Bacillales</taxon>
        <taxon>Paenibacillaceae</taxon>
        <taxon>Brevibacillus</taxon>
    </lineage>
</organism>
<reference evidence="6 7" key="1">
    <citation type="journal article" date="2011" name="J. Bacteriol.">
        <title>Genome sequence of Brevibacillus laterosporus LMG 15441, a pathogen of invertebrates.</title>
        <authorList>
            <person name="Djukic M."/>
            <person name="Poehlein A."/>
            <person name="Thurmer A."/>
            <person name="Daniel R."/>
        </authorList>
    </citation>
    <scope>NUCLEOTIDE SEQUENCE [LARGE SCALE GENOMIC DNA]</scope>
    <source>
        <strain evidence="6 7">LMG 15441</strain>
    </source>
</reference>
<dbReference type="InterPro" id="IPR015424">
    <property type="entry name" value="PyrdxlP-dep_Trfase"/>
</dbReference>
<keyword evidence="6" id="KW-0808">Transferase</keyword>
<dbReference type="PIRSF" id="PIRSF000390">
    <property type="entry name" value="PLP_StrS"/>
    <property type="match status" value="1"/>
</dbReference>
<keyword evidence="7" id="KW-1185">Reference proteome</keyword>
<dbReference type="GO" id="GO:0030170">
    <property type="term" value="F:pyridoxal phosphate binding"/>
    <property type="evidence" value="ECO:0007669"/>
    <property type="project" value="UniProtKB-ARBA"/>
</dbReference>
<dbReference type="eggNOG" id="COG0399">
    <property type="taxonomic scope" value="Bacteria"/>
</dbReference>
<gene>
    <name evidence="6" type="ORF">BRLA_c043660</name>
</gene>
<dbReference type="Pfam" id="PF01041">
    <property type="entry name" value="DegT_DnrJ_EryC1"/>
    <property type="match status" value="1"/>
</dbReference>
<evidence type="ECO:0000256" key="4">
    <source>
        <dbReference type="PIRSR" id="PIRSR000390-2"/>
    </source>
</evidence>
<sequence>MNVRIPIIDLTDEVELLWNEINSAVQEVLRSGHFVLGNEGKTFEKEVADYLGCKHAITVNSGTDALFIALRALEIGAGDEVIVPSFTFYATAEAVELVGATPVFAEINPDTFNVEPADIESKITERTRAIIPVHLYGHAAKMEPMITIAQQYGLGLIEDTAQAFGGEYCGKKLGTFGHFGCFSFYPTKNLGAYGDGGMLTTDNDELAEIARKLRTHGSLIPYQNELTGYNSRLDELQACILRVKLPYINQWNEARREAAQQYNQMLKDVPGIVTPKVAGYAKHVYHQYTIRVKHGLRDELHRYLHQQGIGAMLYYPTPVHQLPVYQATQQPKLAVTEQMATEALSLPMWPRITLEIQQRVVHAIQSFMAKVG</sequence>
<dbReference type="KEGG" id="blr:BRLA_c043660"/>
<dbReference type="CDD" id="cd00616">
    <property type="entry name" value="AHBA_syn"/>
    <property type="match status" value="1"/>
</dbReference>
<accession>A0A075RHE9</accession>
<dbReference type="SUPFAM" id="SSF53383">
    <property type="entry name" value="PLP-dependent transferases"/>
    <property type="match status" value="1"/>
</dbReference>
<feature type="modified residue" description="N6-(pyridoxal phosphate)lysine" evidence="4">
    <location>
        <position position="188"/>
    </location>
</feature>
<dbReference type="InterPro" id="IPR000653">
    <property type="entry name" value="DegT/StrS_aminotransferase"/>
</dbReference>
<dbReference type="InterPro" id="IPR015422">
    <property type="entry name" value="PyrdxlP-dep_Trfase_small"/>
</dbReference>
<dbReference type="HOGENOM" id="CLU_033332_6_0_9"/>
<dbReference type="InterPro" id="IPR015421">
    <property type="entry name" value="PyrdxlP-dep_Trfase_major"/>
</dbReference>
<proteinExistence type="inferred from homology"/>
<dbReference type="PANTHER" id="PTHR30244">
    <property type="entry name" value="TRANSAMINASE"/>
    <property type="match status" value="1"/>
</dbReference>
<dbReference type="Proteomes" id="UP000005850">
    <property type="component" value="Chromosome"/>
</dbReference>
<feature type="active site" description="Proton acceptor" evidence="3">
    <location>
        <position position="188"/>
    </location>
</feature>